<evidence type="ECO:0000313" key="1">
    <source>
        <dbReference type="EMBL" id="KDP36137.1"/>
    </source>
</evidence>
<dbReference type="PANTHER" id="PTHR34569">
    <property type="entry name" value="EXPRESSED PROTEIN"/>
    <property type="match status" value="1"/>
</dbReference>
<evidence type="ECO:0000313" key="2">
    <source>
        <dbReference type="Proteomes" id="UP000027138"/>
    </source>
</evidence>
<gene>
    <name evidence="1" type="ORF">JCGZ_08781</name>
</gene>
<dbReference type="AlphaFoldDB" id="A0A067KJ30"/>
<dbReference type="PANTHER" id="PTHR34569:SF2">
    <property type="entry name" value="EXPRESSED PROTEIN"/>
    <property type="match status" value="1"/>
</dbReference>
<dbReference type="OrthoDB" id="1700296at2759"/>
<protein>
    <submittedName>
        <fullName evidence="1">Uncharacterized protein</fullName>
    </submittedName>
</protein>
<organism evidence="1 2">
    <name type="scientific">Jatropha curcas</name>
    <name type="common">Barbados nut</name>
    <dbReference type="NCBI Taxonomy" id="180498"/>
    <lineage>
        <taxon>Eukaryota</taxon>
        <taxon>Viridiplantae</taxon>
        <taxon>Streptophyta</taxon>
        <taxon>Embryophyta</taxon>
        <taxon>Tracheophyta</taxon>
        <taxon>Spermatophyta</taxon>
        <taxon>Magnoliopsida</taxon>
        <taxon>eudicotyledons</taxon>
        <taxon>Gunneridae</taxon>
        <taxon>Pentapetalae</taxon>
        <taxon>rosids</taxon>
        <taxon>fabids</taxon>
        <taxon>Malpighiales</taxon>
        <taxon>Euphorbiaceae</taxon>
        <taxon>Crotonoideae</taxon>
        <taxon>Jatropheae</taxon>
        <taxon>Jatropha</taxon>
    </lineage>
</organism>
<keyword evidence="2" id="KW-1185">Reference proteome</keyword>
<sequence>MAEAEPLPPLAPPPTLRRRNSIATSVVIPTQLTLPSKPLYTLSLPTGNGSDFELGQLASFKSSLSYTSLKDILPSTAVNSPTAAPSAAGSACEISIRNRLVKQAAWAYLQPMSSSPDSSSQHFLRRLWLQLSTRNPITACIRFISIHIIPSITGAFDWIIQAIRIQIHSFELVSYGGASAELGGD</sequence>
<dbReference type="Proteomes" id="UP000027138">
    <property type="component" value="Unassembled WGS sequence"/>
</dbReference>
<accession>A0A067KJ30</accession>
<dbReference type="EMBL" id="KK914453">
    <property type="protein sequence ID" value="KDP36137.1"/>
    <property type="molecule type" value="Genomic_DNA"/>
</dbReference>
<proteinExistence type="predicted"/>
<name>A0A067KJ30_JATCU</name>
<reference evidence="1 2" key="1">
    <citation type="journal article" date="2014" name="PLoS ONE">
        <title>Global Analysis of Gene Expression Profiles in Physic Nut (Jatropha curcas L.) Seedlings Exposed to Salt Stress.</title>
        <authorList>
            <person name="Zhang L."/>
            <person name="Zhang C."/>
            <person name="Wu P."/>
            <person name="Chen Y."/>
            <person name="Li M."/>
            <person name="Jiang H."/>
            <person name="Wu G."/>
        </authorList>
    </citation>
    <scope>NUCLEOTIDE SEQUENCE [LARGE SCALE GENOMIC DNA]</scope>
    <source>
        <strain evidence="2">cv. GZQX0401</strain>
        <tissue evidence="1">Young leaves</tissue>
    </source>
</reference>